<dbReference type="GO" id="GO:1990281">
    <property type="term" value="C:efflux pump complex"/>
    <property type="evidence" value="ECO:0007669"/>
    <property type="project" value="TreeGrafter"/>
</dbReference>
<sequence length="502" mass="53120">MRYSLSVAGAGLLLAAAPAGAETLREALAKAYNTNPTLTADRANVRAIDENVPIARAQGLPAANASVQYSENVYNDANTLSNPKRQIGLQPQLSVPLYAGGGIRSSINAAKTRVDAGRLSLRDTEASVFSSVVGAYMDVIRDEAIVSLNAQNVHVLEVNLQASRDRFQVGDLTRTDVAQSEARLALARSQLQSAQAQLISSREGYIRYVGTPPGALEEPPALPNLPADPEVAVDVALKDNPALLAAQKSRDATVFDVGTAAAARLPRVSAVVSGNYFNYFDSLGSATQFGLTQTGKSATIGVQLNLPLYQGGGPTAQIRQAQARRGQAIEQVTEVERSVIAQARSAYAIWKSSLQVIASSETAVNANKLSLEGVRAENSVGSRTILDILNAEQELLNSQITLVSAQRDAYVAGFSLLAAMGKAEARDLGLDGGALYDPVVNYRHVSHTIWDYAPAPAPKPVATRTTATPPQTAIVTKPLDPFLDTPVDSPATNPTDSTVRKR</sequence>
<dbReference type="KEGG" id="span:AWL63_21240"/>
<evidence type="ECO:0000256" key="9">
    <source>
        <dbReference type="SAM" id="SignalP"/>
    </source>
</evidence>
<dbReference type="GO" id="GO:0015288">
    <property type="term" value="F:porin activity"/>
    <property type="evidence" value="ECO:0007669"/>
    <property type="project" value="TreeGrafter"/>
</dbReference>
<dbReference type="Pfam" id="PF02321">
    <property type="entry name" value="OEP"/>
    <property type="match status" value="2"/>
</dbReference>
<dbReference type="NCBIfam" id="TIGR01844">
    <property type="entry name" value="type_I_sec_TolC"/>
    <property type="match status" value="1"/>
</dbReference>
<dbReference type="Proteomes" id="UP000094256">
    <property type="component" value="Chromosome"/>
</dbReference>
<dbReference type="SUPFAM" id="SSF56954">
    <property type="entry name" value="Outer membrane efflux proteins (OEP)"/>
    <property type="match status" value="1"/>
</dbReference>
<feature type="compositionally biased region" description="Low complexity" evidence="8">
    <location>
        <begin position="461"/>
        <end position="473"/>
    </location>
</feature>
<reference evidence="10 11" key="1">
    <citation type="submission" date="2016-01" db="EMBL/GenBank/DDBJ databases">
        <title>Complete genome and mega plasmid sequence of Sphingomonas panacis DCY99 elicits systemic resistance in rice to Xanthomonas oryzae.</title>
        <authorList>
            <person name="Kim Y.J."/>
            <person name="Yang D.C."/>
            <person name="Sing P."/>
        </authorList>
    </citation>
    <scope>NUCLEOTIDE SEQUENCE [LARGE SCALE GENOMIC DNA]</scope>
    <source>
        <strain evidence="10 11">DCY99</strain>
    </source>
</reference>
<evidence type="ECO:0000256" key="3">
    <source>
        <dbReference type="ARBA" id="ARBA00022448"/>
    </source>
</evidence>
<dbReference type="STRING" id="1560345.AWL63_21240"/>
<dbReference type="EMBL" id="CP014168">
    <property type="protein sequence ID" value="AOH86107.1"/>
    <property type="molecule type" value="Genomic_DNA"/>
</dbReference>
<evidence type="ECO:0000313" key="10">
    <source>
        <dbReference type="EMBL" id="AOH86107.1"/>
    </source>
</evidence>
<feature type="chain" id="PRO_5008556407" description="Type I secretion protein TolC" evidence="9">
    <location>
        <begin position="22"/>
        <end position="502"/>
    </location>
</feature>
<dbReference type="InterPro" id="IPR051906">
    <property type="entry name" value="TolC-like"/>
</dbReference>
<dbReference type="PANTHER" id="PTHR30026">
    <property type="entry name" value="OUTER MEMBRANE PROTEIN TOLC"/>
    <property type="match status" value="1"/>
</dbReference>
<name>A0A1B3ZFA4_9SPHN</name>
<evidence type="ECO:0000256" key="6">
    <source>
        <dbReference type="ARBA" id="ARBA00023136"/>
    </source>
</evidence>
<dbReference type="RefSeq" id="WP_069206622.1">
    <property type="nucleotide sequence ID" value="NZ_CP014168.1"/>
</dbReference>
<feature type="signal peptide" evidence="9">
    <location>
        <begin position="1"/>
        <end position="21"/>
    </location>
</feature>
<dbReference type="OrthoDB" id="9789368at2"/>
<dbReference type="GO" id="GO:0015562">
    <property type="term" value="F:efflux transmembrane transporter activity"/>
    <property type="evidence" value="ECO:0007669"/>
    <property type="project" value="InterPro"/>
</dbReference>
<feature type="compositionally biased region" description="Polar residues" evidence="8">
    <location>
        <begin position="490"/>
        <end position="502"/>
    </location>
</feature>
<evidence type="ECO:0008006" key="12">
    <source>
        <dbReference type="Google" id="ProtNLM"/>
    </source>
</evidence>
<keyword evidence="9" id="KW-0732">Signal</keyword>
<dbReference type="AlphaFoldDB" id="A0A1B3ZFA4"/>
<dbReference type="PANTHER" id="PTHR30026:SF22">
    <property type="entry name" value="OUTER MEMBRANE EFFLUX PROTEIN"/>
    <property type="match status" value="1"/>
</dbReference>
<dbReference type="InterPro" id="IPR003423">
    <property type="entry name" value="OMP_efflux"/>
</dbReference>
<organism evidence="10 11">
    <name type="scientific">Sphingomonas panacis</name>
    <dbReference type="NCBI Taxonomy" id="1560345"/>
    <lineage>
        <taxon>Bacteria</taxon>
        <taxon>Pseudomonadati</taxon>
        <taxon>Pseudomonadota</taxon>
        <taxon>Alphaproteobacteria</taxon>
        <taxon>Sphingomonadales</taxon>
        <taxon>Sphingomonadaceae</taxon>
        <taxon>Sphingomonas</taxon>
    </lineage>
</organism>
<evidence type="ECO:0000256" key="2">
    <source>
        <dbReference type="ARBA" id="ARBA00007613"/>
    </source>
</evidence>
<evidence type="ECO:0000256" key="5">
    <source>
        <dbReference type="ARBA" id="ARBA00022692"/>
    </source>
</evidence>
<evidence type="ECO:0000313" key="11">
    <source>
        <dbReference type="Proteomes" id="UP000094256"/>
    </source>
</evidence>
<protein>
    <recommendedName>
        <fullName evidence="12">Type I secretion protein TolC</fullName>
    </recommendedName>
</protein>
<keyword evidence="6" id="KW-0472">Membrane</keyword>
<keyword evidence="5" id="KW-0812">Transmembrane</keyword>
<gene>
    <name evidence="10" type="ORF">AWL63_21240</name>
</gene>
<comment type="subcellular location">
    <subcellularLocation>
        <location evidence="1">Cell outer membrane</location>
    </subcellularLocation>
</comment>
<feature type="region of interest" description="Disordered" evidence="8">
    <location>
        <begin position="461"/>
        <end position="502"/>
    </location>
</feature>
<keyword evidence="11" id="KW-1185">Reference proteome</keyword>
<evidence type="ECO:0000256" key="7">
    <source>
        <dbReference type="ARBA" id="ARBA00023237"/>
    </source>
</evidence>
<evidence type="ECO:0000256" key="8">
    <source>
        <dbReference type="SAM" id="MobiDB-lite"/>
    </source>
</evidence>
<comment type="similarity">
    <text evidence="2">Belongs to the outer membrane factor (OMF) (TC 1.B.17) family.</text>
</comment>
<keyword evidence="3" id="KW-0813">Transport</keyword>
<keyword evidence="4" id="KW-1134">Transmembrane beta strand</keyword>
<accession>A0A1B3ZFA4</accession>
<keyword evidence="7" id="KW-0998">Cell outer membrane</keyword>
<dbReference type="GO" id="GO:0009279">
    <property type="term" value="C:cell outer membrane"/>
    <property type="evidence" value="ECO:0007669"/>
    <property type="project" value="UniProtKB-SubCell"/>
</dbReference>
<proteinExistence type="inferred from homology"/>
<dbReference type="InterPro" id="IPR010130">
    <property type="entry name" value="T1SS_OMP_TolC"/>
</dbReference>
<evidence type="ECO:0000256" key="4">
    <source>
        <dbReference type="ARBA" id="ARBA00022452"/>
    </source>
</evidence>
<dbReference type="Gene3D" id="1.20.1600.10">
    <property type="entry name" value="Outer membrane efflux proteins (OEP)"/>
    <property type="match status" value="1"/>
</dbReference>
<evidence type="ECO:0000256" key="1">
    <source>
        <dbReference type="ARBA" id="ARBA00004442"/>
    </source>
</evidence>